<dbReference type="SUPFAM" id="SSF52218">
    <property type="entry name" value="Flavoproteins"/>
    <property type="match status" value="1"/>
</dbReference>
<evidence type="ECO:0000259" key="2">
    <source>
        <dbReference type="PROSITE" id="PS50902"/>
    </source>
</evidence>
<dbReference type="AlphaFoldDB" id="A0A934WZ79"/>
<dbReference type="PANTHER" id="PTHR30546:SF23">
    <property type="entry name" value="FLAVOPROTEIN-LIKE PROTEIN YCP4-RELATED"/>
    <property type="match status" value="1"/>
</dbReference>
<dbReference type="EMBL" id="JAEQBW010000004">
    <property type="protein sequence ID" value="MBK6265567.1"/>
    <property type="molecule type" value="Genomic_DNA"/>
</dbReference>
<dbReference type="Pfam" id="PF03358">
    <property type="entry name" value="FMN_red"/>
    <property type="match status" value="1"/>
</dbReference>
<evidence type="ECO:0000256" key="1">
    <source>
        <dbReference type="ARBA" id="ARBA00006961"/>
    </source>
</evidence>
<accession>A0A934WZ79</accession>
<dbReference type="Proteomes" id="UP000611723">
    <property type="component" value="Unassembled WGS sequence"/>
</dbReference>
<comment type="caution">
    <text evidence="3">The sequence shown here is derived from an EMBL/GenBank/DDBJ whole genome shotgun (WGS) entry which is preliminary data.</text>
</comment>
<dbReference type="PROSITE" id="PS50902">
    <property type="entry name" value="FLAVODOXIN_LIKE"/>
    <property type="match status" value="1"/>
</dbReference>
<protein>
    <submittedName>
        <fullName evidence="3">NAD(P)H:quinone oxidoreductase type IV</fullName>
    </submittedName>
</protein>
<evidence type="ECO:0000313" key="4">
    <source>
        <dbReference type="Proteomes" id="UP000611723"/>
    </source>
</evidence>
<feature type="domain" description="Flavodoxin-like" evidence="2">
    <location>
        <begin position="6"/>
        <end position="202"/>
    </location>
</feature>
<reference evidence="3" key="1">
    <citation type="submission" date="2021-01" db="EMBL/GenBank/DDBJ databases">
        <title>Marivirga aurantiaca sp. nov., isolated from intertidal surface sediments.</title>
        <authorList>
            <person name="Zhang M."/>
        </authorList>
    </citation>
    <scope>NUCLEOTIDE SEQUENCE</scope>
    <source>
        <strain evidence="3">S37H4</strain>
    </source>
</reference>
<gene>
    <name evidence="3" type="primary">wrbA</name>
    <name evidence="3" type="ORF">JKA74_11005</name>
</gene>
<dbReference type="InterPro" id="IPR008254">
    <property type="entry name" value="Flavodoxin/NO_synth"/>
</dbReference>
<dbReference type="NCBIfam" id="TIGR01755">
    <property type="entry name" value="flav_wrbA"/>
    <property type="match status" value="1"/>
</dbReference>
<dbReference type="InterPro" id="IPR029039">
    <property type="entry name" value="Flavoprotein-like_sf"/>
</dbReference>
<comment type="similarity">
    <text evidence="1">Belongs to the WrbA family.</text>
</comment>
<dbReference type="InterPro" id="IPR010089">
    <property type="entry name" value="Flavoprotein_WrbA-like"/>
</dbReference>
<dbReference type="PANTHER" id="PTHR30546">
    <property type="entry name" value="FLAVODOXIN-RELATED PROTEIN WRBA-RELATED"/>
    <property type="match status" value="1"/>
</dbReference>
<dbReference type="RefSeq" id="WP_201431246.1">
    <property type="nucleotide sequence ID" value="NZ_JAEQBW010000004.1"/>
</dbReference>
<dbReference type="GO" id="GO:0003955">
    <property type="term" value="F:NAD(P)H dehydrogenase (quinone) activity"/>
    <property type="evidence" value="ECO:0007669"/>
    <property type="project" value="InterPro"/>
</dbReference>
<dbReference type="GO" id="GO:0016020">
    <property type="term" value="C:membrane"/>
    <property type="evidence" value="ECO:0007669"/>
    <property type="project" value="TreeGrafter"/>
</dbReference>
<dbReference type="Gene3D" id="3.40.50.360">
    <property type="match status" value="1"/>
</dbReference>
<keyword evidence="4" id="KW-1185">Reference proteome</keyword>
<dbReference type="GO" id="GO:0010181">
    <property type="term" value="F:FMN binding"/>
    <property type="evidence" value="ECO:0007669"/>
    <property type="project" value="InterPro"/>
</dbReference>
<dbReference type="InterPro" id="IPR005025">
    <property type="entry name" value="FMN_Rdtase-like_dom"/>
</dbReference>
<evidence type="ECO:0000313" key="3">
    <source>
        <dbReference type="EMBL" id="MBK6265567.1"/>
    </source>
</evidence>
<sequence>MKDVKLAIIYYSSTGTNHQLAKWAEEAGKNAGVKEVRLRKVQELAPKEAIQQNEDWAKHVEATKDMPTVSLDDLEWADAIVFSAPTRYGNLPSQLSSFLDTTGGLWFKGKLANKVVTGMTSSQNMHGGQETTLLSLYKSMHHWGALVVTPAYTAEVQFEAGGNPYGVSVNPKSGGLTEAIKKAVAHQVERTLTVAGWVKAGMSQQ</sequence>
<organism evidence="3 4">
    <name type="scientific">Marivirga aurantiaca</name>
    <dbReference type="NCBI Taxonomy" id="2802615"/>
    <lineage>
        <taxon>Bacteria</taxon>
        <taxon>Pseudomonadati</taxon>
        <taxon>Bacteroidota</taxon>
        <taxon>Cytophagia</taxon>
        <taxon>Cytophagales</taxon>
        <taxon>Marivirgaceae</taxon>
        <taxon>Marivirga</taxon>
    </lineage>
</organism>
<name>A0A934WZ79_9BACT</name>
<proteinExistence type="inferred from homology"/>